<evidence type="ECO:0000256" key="4">
    <source>
        <dbReference type="ARBA" id="ARBA00022656"/>
    </source>
</evidence>
<evidence type="ECO:0000256" key="5">
    <source>
        <dbReference type="ARBA" id="ARBA00022737"/>
    </source>
</evidence>
<dbReference type="InterPro" id="IPR011049">
    <property type="entry name" value="Serralysin-like_metalloprot_C"/>
</dbReference>
<dbReference type="Proteomes" id="UP001210720">
    <property type="component" value="Unassembled WGS sequence"/>
</dbReference>
<dbReference type="PANTHER" id="PTHR38340">
    <property type="entry name" value="S-LAYER PROTEIN"/>
    <property type="match status" value="1"/>
</dbReference>
<dbReference type="InterPro" id="IPR018511">
    <property type="entry name" value="Hemolysin-typ_Ca-bd_CS"/>
</dbReference>
<dbReference type="InterPro" id="IPR003995">
    <property type="entry name" value="RTX_toxin_determinant-A"/>
</dbReference>
<dbReference type="Gene3D" id="2.150.10.10">
    <property type="entry name" value="Serralysin-like metalloprotease, C-terminal"/>
    <property type="match status" value="2"/>
</dbReference>
<evidence type="ECO:0000313" key="9">
    <source>
        <dbReference type="Proteomes" id="UP001210720"/>
    </source>
</evidence>
<keyword evidence="5" id="KW-0677">Repeat</keyword>
<evidence type="ECO:0000256" key="1">
    <source>
        <dbReference type="ARBA" id="ARBA00004370"/>
    </source>
</evidence>
<evidence type="ECO:0000313" key="8">
    <source>
        <dbReference type="EMBL" id="MDA7424686.1"/>
    </source>
</evidence>
<dbReference type="PRINTS" id="PR00313">
    <property type="entry name" value="CABNDNGRPT"/>
</dbReference>
<reference evidence="8 9" key="1">
    <citation type="submission" date="2023-01" db="EMBL/GenBank/DDBJ databases">
        <title>Thalassococcus onchidii sp. nov., isolated from a marine invertebrate from the South China Sea.</title>
        <authorList>
            <person name="Xu S."/>
            <person name="Liu Z."/>
            <person name="Xu Y."/>
        </authorList>
    </citation>
    <scope>NUCLEOTIDE SEQUENCE [LARGE SCALE GENOMIC DNA]</scope>
    <source>
        <strain evidence="8 9">KCTC 32084</strain>
    </source>
</reference>
<evidence type="ECO:0000256" key="2">
    <source>
        <dbReference type="ARBA" id="ARBA00004613"/>
    </source>
</evidence>
<keyword evidence="7" id="KW-0472">Membrane</keyword>
<comment type="caution">
    <text evidence="8">The sequence shown here is derived from an EMBL/GenBank/DDBJ whole genome shotgun (WGS) entry which is preliminary data.</text>
</comment>
<dbReference type="InterPro" id="IPR050557">
    <property type="entry name" value="RTX_toxin/Mannuronan_C5-epim"/>
</dbReference>
<dbReference type="InterPro" id="IPR001343">
    <property type="entry name" value="Hemolysn_Ca-bd"/>
</dbReference>
<evidence type="ECO:0000256" key="7">
    <source>
        <dbReference type="ARBA" id="ARBA00023136"/>
    </source>
</evidence>
<keyword evidence="6" id="KW-0843">Virulence</keyword>
<protein>
    <submittedName>
        <fullName evidence="8">Calcium-binding protein</fullName>
    </submittedName>
</protein>
<keyword evidence="3" id="KW-0964">Secreted</keyword>
<keyword evidence="4" id="KW-0800">Toxin</keyword>
<organism evidence="8 9">
    <name type="scientific">Thalassococcus lentus</name>
    <dbReference type="NCBI Taxonomy" id="1210524"/>
    <lineage>
        <taxon>Bacteria</taxon>
        <taxon>Pseudomonadati</taxon>
        <taxon>Pseudomonadota</taxon>
        <taxon>Alphaproteobacteria</taxon>
        <taxon>Rhodobacterales</taxon>
        <taxon>Roseobacteraceae</taxon>
        <taxon>Thalassococcus</taxon>
    </lineage>
</organism>
<dbReference type="PROSITE" id="PS00330">
    <property type="entry name" value="HEMOLYSIN_CALCIUM"/>
    <property type="match status" value="2"/>
</dbReference>
<dbReference type="SUPFAM" id="SSF51120">
    <property type="entry name" value="beta-Roll"/>
    <property type="match status" value="1"/>
</dbReference>
<sequence length="748" mass="77485">MTISFDGAPVSIGLSSVSTTTGSGGTYRVDDAAVYVSGNMVAAINDDGVVFSATEYADASGLGLGDLRPYHVHDNGDGTFNIYYQVRDADPLPTTITNYIVTIDLATGTATGAPTEVTSGAFSVTDNSMIYTAHSLPDGNIFVVPFSFEGDEVLITDADGTVLHTGDTVGGRGFSAVQQHGSDVTVSNGHIFYAYVDSQAGEAGSTYLQIFDLQGNQVVAPFEVSDAEGTGFGVPPSVQVETLSDGRVVVVWTDAGTQPEDDDGTSVWFKIYNSDGTLSVDSTLVNTITGGNQDTPLLIATQSGFIIGYTVFSFSPSFVNEGRLREYDNDGNLIDEMDAAFGAGASQAIRIDNNSAILLSGNAYELILPGAEGSLDDPPVSSTPTPGNDSLVGTSADELVDALAGDDTIVNNGGSDTFIGGPGTDLLITDVTGLADDVLRFDAVAGFHGRLDGTVGADEVSEIENFTMIGSWDATVTGDDADNVFITDSGMDTLDGGAGDDLLQAGGSDDYLLGGDGVDTLEGGDGDDTLDGGGSGDVIDGGDGYDIASYASADRSVRVDLQNPAISFNDAAGDTFISIEEFQTGDGIDQLRGDAGDNIFRTGGVSDRLYGRAGDDMLFGEAGADAFYGGLGADIMTGGDDAGRRDRYIYFNAAESGVGDGNRDVITDFVAGEDRIELSRIDADLTQGFKQGFDFIGDAAFTGTGGELRYEQVGGNTIVQADRDGDGAADFEIELTGLMDLTESDFLI</sequence>
<comment type="subcellular location">
    <subcellularLocation>
        <location evidence="1">Membrane</location>
    </subcellularLocation>
    <subcellularLocation>
        <location evidence="2">Secreted</location>
    </subcellularLocation>
</comment>
<dbReference type="PANTHER" id="PTHR38340:SF1">
    <property type="entry name" value="S-LAYER PROTEIN"/>
    <property type="match status" value="1"/>
</dbReference>
<evidence type="ECO:0000256" key="3">
    <source>
        <dbReference type="ARBA" id="ARBA00022525"/>
    </source>
</evidence>
<gene>
    <name evidence="8" type="ORF">PFY00_08120</name>
</gene>
<dbReference type="EMBL" id="JAQIOY010000002">
    <property type="protein sequence ID" value="MDA7424686.1"/>
    <property type="molecule type" value="Genomic_DNA"/>
</dbReference>
<name>A0ABT4XRV3_9RHOB</name>
<accession>A0ABT4XRV3</accession>
<dbReference type="Pfam" id="PF00353">
    <property type="entry name" value="HemolysinCabind"/>
    <property type="match status" value="3"/>
</dbReference>
<dbReference type="RefSeq" id="WP_271432034.1">
    <property type="nucleotide sequence ID" value="NZ_JAQIOY010000002.1"/>
</dbReference>
<dbReference type="PRINTS" id="PR01488">
    <property type="entry name" value="RTXTOXINA"/>
</dbReference>
<keyword evidence="9" id="KW-1185">Reference proteome</keyword>
<evidence type="ECO:0000256" key="6">
    <source>
        <dbReference type="ARBA" id="ARBA00023026"/>
    </source>
</evidence>
<proteinExistence type="predicted"/>